<dbReference type="VEuPathDB" id="AmoebaDB:NF0041070"/>
<evidence type="ECO:0000256" key="1">
    <source>
        <dbReference type="SAM" id="Phobius"/>
    </source>
</evidence>
<comment type="caution">
    <text evidence="2">The sequence shown here is derived from an EMBL/GenBank/DDBJ whole genome shotgun (WGS) entry which is preliminary data.</text>
</comment>
<dbReference type="VEuPathDB" id="AmoebaDB:NfTy_020980"/>
<keyword evidence="1" id="KW-0812">Transmembrane</keyword>
<evidence type="ECO:0000313" key="2">
    <source>
        <dbReference type="EMBL" id="KAF0981838.1"/>
    </source>
</evidence>
<dbReference type="OrthoDB" id="10679846at2759"/>
<keyword evidence="1" id="KW-0472">Membrane</keyword>
<reference evidence="2 3" key="1">
    <citation type="journal article" date="2019" name="Sci. Rep.">
        <title>Nanopore sequencing improves the draft genome of the human pathogenic amoeba Naegleria fowleri.</title>
        <authorList>
            <person name="Liechti N."/>
            <person name="Schurch N."/>
            <person name="Bruggmann R."/>
            <person name="Wittwer M."/>
        </authorList>
    </citation>
    <scope>NUCLEOTIDE SEQUENCE [LARGE SCALE GENOMIC DNA]</scope>
    <source>
        <strain evidence="2 3">ATCC 30894</strain>
    </source>
</reference>
<dbReference type="OMA" id="NCEDFEM"/>
<gene>
    <name evidence="2" type="ORF">FDP41_011699</name>
</gene>
<feature type="transmembrane region" description="Helical" evidence="1">
    <location>
        <begin position="283"/>
        <end position="306"/>
    </location>
</feature>
<dbReference type="AlphaFoldDB" id="A0A6A5C7V5"/>
<dbReference type="Proteomes" id="UP000444721">
    <property type="component" value="Unassembled WGS sequence"/>
</dbReference>
<sequence length="412" mass="48149">MMNCFLPLQNRTIQQKEGFSLIQYYFNINNASLMETHSYYDRSSGYISLPPTVDFPYVVWNDFCLSNHSEKDAFECWNRTVVDHIKLVQGFPSFSVFLNHKTHFQELKKNYWRKNENNEMKAVVMNQDLRVLLKEDVQKKVNFGRKLSFIVVTILALFATIAYCLFYIVRISGSTTHVFSCCCGFKASRTNCEDFEMWKTFDPSFRISINESFQSKKKDESFFSFEEKNRSLVIKCSLPSHELGPHLTDVFLSNPVDKEKLILYERAVNSFVNAGRGPFKVRFLLPVALLLIISFSSSIIIFTLALTLLKTMLFTIIGLFGLVMVFSILYFLYKFECSGMHYFVTNHRLVIVESMSDCYNIYYIMLQDIERVWMNEDDKLMAEIHDEKHGFVKGVLLERVSDHQFYLNALSN</sequence>
<feature type="transmembrane region" description="Helical" evidence="1">
    <location>
        <begin position="312"/>
        <end position="333"/>
    </location>
</feature>
<proteinExistence type="predicted"/>
<dbReference type="EMBL" id="VFQX01000012">
    <property type="protein sequence ID" value="KAF0981838.1"/>
    <property type="molecule type" value="Genomic_DNA"/>
</dbReference>
<keyword evidence="1" id="KW-1133">Transmembrane helix</keyword>
<organism evidence="2 3">
    <name type="scientific">Naegleria fowleri</name>
    <name type="common">Brain eating amoeba</name>
    <dbReference type="NCBI Taxonomy" id="5763"/>
    <lineage>
        <taxon>Eukaryota</taxon>
        <taxon>Discoba</taxon>
        <taxon>Heterolobosea</taxon>
        <taxon>Tetramitia</taxon>
        <taxon>Eutetramitia</taxon>
        <taxon>Vahlkampfiidae</taxon>
        <taxon>Naegleria</taxon>
    </lineage>
</organism>
<protein>
    <submittedName>
        <fullName evidence="2">Uncharacterized protein</fullName>
    </submittedName>
</protein>
<name>A0A6A5C7V5_NAEFO</name>
<keyword evidence="3" id="KW-1185">Reference proteome</keyword>
<dbReference type="VEuPathDB" id="AmoebaDB:FDP41_011699"/>
<dbReference type="RefSeq" id="XP_044566551.1">
    <property type="nucleotide sequence ID" value="XM_044702136.1"/>
</dbReference>
<feature type="transmembrane region" description="Helical" evidence="1">
    <location>
        <begin position="147"/>
        <end position="169"/>
    </location>
</feature>
<accession>A0A6A5C7V5</accession>
<evidence type="ECO:0000313" key="3">
    <source>
        <dbReference type="Proteomes" id="UP000444721"/>
    </source>
</evidence>
<dbReference type="GeneID" id="68118914"/>